<dbReference type="EMBL" id="CABFPH010000090">
    <property type="protein sequence ID" value="VUD73878.1"/>
    <property type="molecule type" value="Genomic_DNA"/>
</dbReference>
<dbReference type="AlphaFoldDB" id="A0A509EI92"/>
<organism evidence="1 2">
    <name type="scientific">Methylobacterium symbioticum</name>
    <dbReference type="NCBI Taxonomy" id="2584084"/>
    <lineage>
        <taxon>Bacteria</taxon>
        <taxon>Pseudomonadati</taxon>
        <taxon>Pseudomonadota</taxon>
        <taxon>Alphaproteobacteria</taxon>
        <taxon>Hyphomicrobiales</taxon>
        <taxon>Methylobacteriaceae</taxon>
        <taxon>Methylobacterium</taxon>
    </lineage>
</organism>
<accession>A0A509EI92</accession>
<sequence>MRIYPETPVRITLPQAVVIHPDWDRPTPPVTRPADFEVVKARLVAALAAEVIRMLGAWVSELDPVVIYAPGGGQLGLSLAGDPEARIVVPSRLSTLDSIVAEVTGGVKPV</sequence>
<keyword evidence="2" id="KW-1185">Reference proteome</keyword>
<proteinExistence type="predicted"/>
<reference evidence="1 2" key="1">
    <citation type="submission" date="2019-06" db="EMBL/GenBank/DDBJ databases">
        <authorList>
            <person name="Rodrigo-Torres L."/>
            <person name="Arahal R. D."/>
            <person name="Lucena T."/>
        </authorList>
    </citation>
    <scope>NUCLEOTIDE SEQUENCE [LARGE SCALE GENOMIC DNA]</scope>
    <source>
        <strain evidence="1 2">SB0023/3</strain>
    </source>
</reference>
<protein>
    <submittedName>
        <fullName evidence="1">Uncharacterized protein</fullName>
    </submittedName>
</protein>
<evidence type="ECO:0000313" key="1">
    <source>
        <dbReference type="EMBL" id="VUD73878.1"/>
    </source>
</evidence>
<gene>
    <name evidence="1" type="ORF">MET9862_04500</name>
</gene>
<evidence type="ECO:0000313" key="2">
    <source>
        <dbReference type="Proteomes" id="UP000410984"/>
    </source>
</evidence>
<dbReference type="RefSeq" id="WP_142585088.1">
    <property type="nucleotide sequence ID" value="NZ_CABFPH010000090.1"/>
</dbReference>
<name>A0A509EI92_9HYPH</name>
<dbReference type="Proteomes" id="UP000410984">
    <property type="component" value="Unassembled WGS sequence"/>
</dbReference>